<evidence type="ECO:0000313" key="2">
    <source>
        <dbReference type="EMBL" id="CAF1507960.1"/>
    </source>
</evidence>
<dbReference type="AlphaFoldDB" id="A0A816DIV4"/>
<dbReference type="EMBL" id="CAJNOJ010000674">
    <property type="protein sequence ID" value="CAF1507960.1"/>
    <property type="molecule type" value="Genomic_DNA"/>
</dbReference>
<accession>A0A816DIV4</accession>
<dbReference type="Proteomes" id="UP000663828">
    <property type="component" value="Unassembled WGS sequence"/>
</dbReference>
<keyword evidence="1" id="KW-0472">Membrane</keyword>
<gene>
    <name evidence="2" type="ORF">EDS130_LOCUS43056</name>
    <name evidence="3" type="ORF">XAT740_LOCUS52078</name>
</gene>
<proteinExistence type="predicted"/>
<reference evidence="3" key="1">
    <citation type="submission" date="2021-02" db="EMBL/GenBank/DDBJ databases">
        <authorList>
            <person name="Nowell W R."/>
        </authorList>
    </citation>
    <scope>NUCLEOTIDE SEQUENCE</scope>
</reference>
<comment type="caution">
    <text evidence="3">The sequence shown here is derived from an EMBL/GenBank/DDBJ whole genome shotgun (WGS) entry which is preliminary data.</text>
</comment>
<feature type="transmembrane region" description="Helical" evidence="1">
    <location>
        <begin position="77"/>
        <end position="94"/>
    </location>
</feature>
<dbReference type="Proteomes" id="UP000663852">
    <property type="component" value="Unassembled WGS sequence"/>
</dbReference>
<keyword evidence="1" id="KW-0812">Transmembrane</keyword>
<feature type="transmembrane region" description="Helical" evidence="1">
    <location>
        <begin position="160"/>
        <end position="181"/>
    </location>
</feature>
<dbReference type="EMBL" id="CAJNOR010008471">
    <property type="protein sequence ID" value="CAF1633577.1"/>
    <property type="molecule type" value="Genomic_DNA"/>
</dbReference>
<protein>
    <submittedName>
        <fullName evidence="3">Uncharacterized protein</fullName>
    </submittedName>
</protein>
<keyword evidence="1" id="KW-1133">Transmembrane helix</keyword>
<evidence type="ECO:0000313" key="4">
    <source>
        <dbReference type="Proteomes" id="UP000663828"/>
    </source>
</evidence>
<evidence type="ECO:0000313" key="3">
    <source>
        <dbReference type="EMBL" id="CAF1633577.1"/>
    </source>
</evidence>
<name>A0A816DIV4_ADIRI</name>
<organism evidence="3 4">
    <name type="scientific">Adineta ricciae</name>
    <name type="common">Rotifer</name>
    <dbReference type="NCBI Taxonomy" id="249248"/>
    <lineage>
        <taxon>Eukaryota</taxon>
        <taxon>Metazoa</taxon>
        <taxon>Spiralia</taxon>
        <taxon>Gnathifera</taxon>
        <taxon>Rotifera</taxon>
        <taxon>Eurotatoria</taxon>
        <taxon>Bdelloidea</taxon>
        <taxon>Adinetida</taxon>
        <taxon>Adinetidae</taxon>
        <taxon>Adineta</taxon>
    </lineage>
</organism>
<sequence length="220" mass="24956">MEFIQNGIPETNSTSVKCVCAINPNCASQAVIVSPGANYQVFDNLTYNVSGWVRTCQTTDSLLLSTLEHFYIDSDSFPFFIYSLGATFINFGILSQSPLNTKHIAYNPSISRFPPNTPISIIVKELMVEQWNLSLSYEDFYKACAPMYCSYPKTIRKNSFIEVIVVIVSMMGGIVVLWRILTHPVVKFILRSVKRTYRNPRETEPGNSVFDQIQHSWSLI</sequence>
<evidence type="ECO:0000256" key="1">
    <source>
        <dbReference type="SAM" id="Phobius"/>
    </source>
</evidence>
<keyword evidence="4" id="KW-1185">Reference proteome</keyword>